<comment type="caution">
    <text evidence="3">The sequence shown here is derived from an EMBL/GenBank/DDBJ whole genome shotgun (WGS) entry which is preliminary data.</text>
</comment>
<keyword evidence="2" id="KW-0812">Transmembrane</keyword>
<proteinExistence type="predicted"/>
<feature type="region of interest" description="Disordered" evidence="1">
    <location>
        <begin position="170"/>
        <end position="245"/>
    </location>
</feature>
<name>A0AAN8QSP0_9TELE</name>
<feature type="transmembrane region" description="Helical" evidence="2">
    <location>
        <begin position="295"/>
        <end position="318"/>
    </location>
</feature>
<dbReference type="EMBL" id="JAGTTL010000012">
    <property type="protein sequence ID" value="KAK6315004.1"/>
    <property type="molecule type" value="Genomic_DNA"/>
</dbReference>
<reference evidence="3 4" key="1">
    <citation type="submission" date="2021-04" db="EMBL/GenBank/DDBJ databases">
        <authorList>
            <person name="De Guttry C."/>
            <person name="Zahm M."/>
            <person name="Klopp C."/>
            <person name="Cabau C."/>
            <person name="Louis A."/>
            <person name="Berthelot C."/>
            <person name="Parey E."/>
            <person name="Roest Crollius H."/>
            <person name="Montfort J."/>
            <person name="Robinson-Rechavi M."/>
            <person name="Bucao C."/>
            <person name="Bouchez O."/>
            <person name="Gislard M."/>
            <person name="Lluch J."/>
            <person name="Milhes M."/>
            <person name="Lampietro C."/>
            <person name="Lopez Roques C."/>
            <person name="Donnadieu C."/>
            <person name="Braasch I."/>
            <person name="Desvignes T."/>
            <person name="Postlethwait J."/>
            <person name="Bobe J."/>
            <person name="Wedekind C."/>
            <person name="Guiguen Y."/>
        </authorList>
    </citation>
    <scope>NUCLEOTIDE SEQUENCE [LARGE SCALE GENOMIC DNA]</scope>
    <source>
        <strain evidence="3">Cs_M1</strain>
        <tissue evidence="3">Blood</tissue>
    </source>
</reference>
<dbReference type="AlphaFoldDB" id="A0AAN8QSP0"/>
<feature type="compositionally biased region" description="Basic and acidic residues" evidence="1">
    <location>
        <begin position="179"/>
        <end position="194"/>
    </location>
</feature>
<organism evidence="3 4">
    <name type="scientific">Coregonus suidteri</name>
    <dbReference type="NCBI Taxonomy" id="861788"/>
    <lineage>
        <taxon>Eukaryota</taxon>
        <taxon>Metazoa</taxon>
        <taxon>Chordata</taxon>
        <taxon>Craniata</taxon>
        <taxon>Vertebrata</taxon>
        <taxon>Euteleostomi</taxon>
        <taxon>Actinopterygii</taxon>
        <taxon>Neopterygii</taxon>
        <taxon>Teleostei</taxon>
        <taxon>Protacanthopterygii</taxon>
        <taxon>Salmoniformes</taxon>
        <taxon>Salmonidae</taxon>
        <taxon>Coregoninae</taxon>
        <taxon>Coregonus</taxon>
    </lineage>
</organism>
<evidence type="ECO:0000256" key="2">
    <source>
        <dbReference type="SAM" id="Phobius"/>
    </source>
</evidence>
<accession>A0AAN8QSP0</accession>
<dbReference type="Proteomes" id="UP001356427">
    <property type="component" value="Unassembled WGS sequence"/>
</dbReference>
<gene>
    <name evidence="3" type="ORF">J4Q44_G00145330</name>
</gene>
<feature type="region of interest" description="Disordered" evidence="1">
    <location>
        <begin position="109"/>
        <end position="132"/>
    </location>
</feature>
<evidence type="ECO:0000313" key="3">
    <source>
        <dbReference type="EMBL" id="KAK6315004.1"/>
    </source>
</evidence>
<evidence type="ECO:0000256" key="1">
    <source>
        <dbReference type="SAM" id="MobiDB-lite"/>
    </source>
</evidence>
<feature type="transmembrane region" description="Helical" evidence="2">
    <location>
        <begin position="266"/>
        <end position="288"/>
    </location>
</feature>
<keyword evidence="4" id="KW-1185">Reference proteome</keyword>
<evidence type="ECO:0000313" key="4">
    <source>
        <dbReference type="Proteomes" id="UP001356427"/>
    </source>
</evidence>
<protein>
    <submittedName>
        <fullName evidence="3">Uncharacterized protein</fullName>
    </submittedName>
</protein>
<sequence length="378" mass="41985">MANDGGSASFHGDWIQIGREDLVSASEQTSLNSSRCSTERVISSVPQYVEAGLVSGHCIPPSQPRENTLNPGIGPSTPVNVTSTNYSKSHRAEHYEVFDDNFLSIDHEGCSTKGNDEDNDVGPSSSNNPHSSHEYLLHLKQQAGSHLRAQKERHVKDLSLKKDKLQHLLLKLDTMKGPPEQDTRRQYSSERDEPMGESGEDDRAPASPGNKQREAAGERTANNHMEDGPVQMLPHNRESMSPEDGDACDHALHRGNKMIHSCWRRIFQSISFPFSLATAFIIELLSFITQYVIKVLIVGLVVVLGEQVITPLFGALFSHALQPMARCLINVSWAVRDILHPLLAIVREVFMHVTLLVRSFRLVEVNMATAEPRCSQDV</sequence>
<keyword evidence="2" id="KW-1133">Transmembrane helix</keyword>
<keyword evidence="2" id="KW-0472">Membrane</keyword>